<dbReference type="PANTHER" id="PTHR16189:SF3">
    <property type="entry name" value="AMINO ACID TRANSPORTER TRANSMEMBRANE DOMAIN-CONTAINING PROTEIN"/>
    <property type="match status" value="1"/>
</dbReference>
<gene>
    <name evidence="2" type="ORF">TrRE_jg2375</name>
</gene>
<keyword evidence="3" id="KW-1185">Reference proteome</keyword>
<evidence type="ECO:0000313" key="3">
    <source>
        <dbReference type="Proteomes" id="UP001165082"/>
    </source>
</evidence>
<feature type="transmembrane region" description="Helical" evidence="1">
    <location>
        <begin position="222"/>
        <end position="243"/>
    </location>
</feature>
<dbReference type="Proteomes" id="UP001165082">
    <property type="component" value="Unassembled WGS sequence"/>
</dbReference>
<feature type="transmembrane region" description="Helical" evidence="1">
    <location>
        <begin position="403"/>
        <end position="421"/>
    </location>
</feature>
<proteinExistence type="predicted"/>
<feature type="transmembrane region" description="Helical" evidence="1">
    <location>
        <begin position="296"/>
        <end position="318"/>
    </location>
</feature>
<evidence type="ECO:0008006" key="4">
    <source>
        <dbReference type="Google" id="ProtNLM"/>
    </source>
</evidence>
<accession>A0A9W7DTZ8</accession>
<comment type="caution">
    <text evidence="2">The sequence shown here is derived from an EMBL/GenBank/DDBJ whole genome shotgun (WGS) entry which is preliminary data.</text>
</comment>
<keyword evidence="1" id="KW-0812">Transmembrane</keyword>
<organism evidence="2 3">
    <name type="scientific">Triparma retinervis</name>
    <dbReference type="NCBI Taxonomy" id="2557542"/>
    <lineage>
        <taxon>Eukaryota</taxon>
        <taxon>Sar</taxon>
        <taxon>Stramenopiles</taxon>
        <taxon>Ochrophyta</taxon>
        <taxon>Bolidophyceae</taxon>
        <taxon>Parmales</taxon>
        <taxon>Triparmaceae</taxon>
        <taxon>Triparma</taxon>
    </lineage>
</organism>
<keyword evidence="1" id="KW-0472">Membrane</keyword>
<name>A0A9W7DTZ8_9STRA</name>
<dbReference type="OrthoDB" id="294541at2759"/>
<dbReference type="EMBL" id="BRXZ01001953">
    <property type="protein sequence ID" value="GMH50668.1"/>
    <property type="molecule type" value="Genomic_DNA"/>
</dbReference>
<feature type="transmembrane region" description="Helical" evidence="1">
    <location>
        <begin position="263"/>
        <end position="284"/>
    </location>
</feature>
<feature type="transmembrane region" description="Helical" evidence="1">
    <location>
        <begin position="192"/>
        <end position="210"/>
    </location>
</feature>
<feature type="transmembrane region" description="Helical" evidence="1">
    <location>
        <begin position="330"/>
        <end position="352"/>
    </location>
</feature>
<dbReference type="PANTHER" id="PTHR16189">
    <property type="entry name" value="TRANSMEMBRANE PROTEIN 104-RELATED"/>
    <property type="match status" value="1"/>
</dbReference>
<feature type="transmembrane region" description="Helical" evidence="1">
    <location>
        <begin position="154"/>
        <end position="172"/>
    </location>
</feature>
<evidence type="ECO:0000313" key="2">
    <source>
        <dbReference type="EMBL" id="GMH50668.1"/>
    </source>
</evidence>
<protein>
    <recommendedName>
        <fullName evidence="4">Amino acid transporter transmembrane domain-containing protein</fullName>
    </recommendedName>
</protein>
<keyword evidence="1" id="KW-1133">Transmembrane helix</keyword>
<sequence length="430" mass="45922">MSLANSIGKVKVNGSSNRDFKHAVEYSDVFKYHYGTRAFYATQVVFYFCVLSQCVASIVSTAQVVDASIASLFGSSYALQFGGGTYDSPSPRDGIPLWIDSWSEGDCDGDSDDCLPFQTSTFGPVILSLGYIVTAFLLLPLGLMDMKENVASQLLSFVLLLAFLVSFTVTFLGSDDVDRTNVPLFGSSYTSLLGVVMFNFGLTATIPAWLHEKSEDTSPFSVIWCSSILVVALYAICGIGGGVGIRDVPDNFLAYLSAGHLGISSQITANLFSFFIIGLGIPLFQVVMRYNLVHSHVVSPQVGVMMTSVLPWGLSWTIYQGEGILEVFTWSGLCLNGLVGFVLPVVVSVTALKVGSSMISGGKDVESAHIQGEGSSAEIPARNMVVKTFPTFLVNTDEKERKALMCVGIVAAIGVGAGILGKLNTGEPDE</sequence>
<evidence type="ECO:0000256" key="1">
    <source>
        <dbReference type="SAM" id="Phobius"/>
    </source>
</evidence>
<reference evidence="2" key="1">
    <citation type="submission" date="2022-07" db="EMBL/GenBank/DDBJ databases">
        <title>Genome analysis of Parmales, a sister group of diatoms, reveals the evolutionary specialization of diatoms from phago-mixotrophs to photoautotrophs.</title>
        <authorList>
            <person name="Ban H."/>
            <person name="Sato S."/>
            <person name="Yoshikawa S."/>
            <person name="Kazumasa Y."/>
            <person name="Nakamura Y."/>
            <person name="Ichinomiya M."/>
            <person name="Saitoh K."/>
            <person name="Sato N."/>
            <person name="Blanc-Mathieu R."/>
            <person name="Endo H."/>
            <person name="Kuwata A."/>
            <person name="Ogata H."/>
        </authorList>
    </citation>
    <scope>NUCLEOTIDE SEQUENCE</scope>
</reference>
<dbReference type="AlphaFoldDB" id="A0A9W7DTZ8"/>
<feature type="transmembrane region" description="Helical" evidence="1">
    <location>
        <begin position="122"/>
        <end position="142"/>
    </location>
</feature>